<name>A0A0L8HY44_OCTBM</name>
<gene>
    <name evidence="2" type="ORF">OCBIM_22003671mg</name>
</gene>
<feature type="signal peptide" evidence="1">
    <location>
        <begin position="1"/>
        <end position="21"/>
    </location>
</feature>
<evidence type="ECO:0000256" key="1">
    <source>
        <dbReference type="SAM" id="SignalP"/>
    </source>
</evidence>
<feature type="chain" id="PRO_5005584041" evidence="1">
    <location>
        <begin position="22"/>
        <end position="69"/>
    </location>
</feature>
<reference evidence="2" key="1">
    <citation type="submission" date="2015-07" db="EMBL/GenBank/DDBJ databases">
        <title>MeaNS - Measles Nucleotide Surveillance Program.</title>
        <authorList>
            <person name="Tran T."/>
            <person name="Druce J."/>
        </authorList>
    </citation>
    <scope>NUCLEOTIDE SEQUENCE</scope>
    <source>
        <strain evidence="2">UCB-OBI-ISO-001</strain>
        <tissue evidence="2">Gonad</tissue>
    </source>
</reference>
<evidence type="ECO:0000313" key="2">
    <source>
        <dbReference type="EMBL" id="KOF93720.1"/>
    </source>
</evidence>
<dbReference type="EMBL" id="KQ417100">
    <property type="protein sequence ID" value="KOF93720.1"/>
    <property type="molecule type" value="Genomic_DNA"/>
</dbReference>
<keyword evidence="1" id="KW-0732">Signal</keyword>
<sequence length="69" mass="7926">MPTQTIISFLVYPLFIQRLGAIYSTLTHTIDDINESKTRLLIDMNREASFPKTFSALPCDCDPFQLEIM</sequence>
<proteinExistence type="predicted"/>
<organism evidence="2">
    <name type="scientific">Octopus bimaculoides</name>
    <name type="common">California two-spotted octopus</name>
    <dbReference type="NCBI Taxonomy" id="37653"/>
    <lineage>
        <taxon>Eukaryota</taxon>
        <taxon>Metazoa</taxon>
        <taxon>Spiralia</taxon>
        <taxon>Lophotrochozoa</taxon>
        <taxon>Mollusca</taxon>
        <taxon>Cephalopoda</taxon>
        <taxon>Coleoidea</taxon>
        <taxon>Octopodiformes</taxon>
        <taxon>Octopoda</taxon>
        <taxon>Incirrata</taxon>
        <taxon>Octopodidae</taxon>
        <taxon>Octopus</taxon>
    </lineage>
</organism>
<accession>A0A0L8HY44</accession>
<dbReference type="AlphaFoldDB" id="A0A0L8HY44"/>
<protein>
    <submittedName>
        <fullName evidence="2">Uncharacterized protein</fullName>
    </submittedName>
</protein>